<dbReference type="Proteomes" id="UP000177382">
    <property type="component" value="Unassembled WGS sequence"/>
</dbReference>
<gene>
    <name evidence="1" type="ORF">A2V97_01265</name>
</gene>
<dbReference type="EMBL" id="MGFX01000006">
    <property type="protein sequence ID" value="OGM15246.1"/>
    <property type="molecule type" value="Genomic_DNA"/>
</dbReference>
<accession>A0A1F7XJQ2</accession>
<sequence>MHEEVLSEGQRLLLPIITKFSDKFGLVGGTAMALQIGHRRSVDFDLASLEAINNEKIANSIRGLHPIESTLVDEMNELTVVVASVKLTFLKFPFTIEFRERLGEFINMPDILTLASMKAYSLGRRAKWKDYVDLFFAFKKHTINEVINKAREIFKKEFNEKLFREQLSYFDDLDYSERIDYLSGHKKDDSEIKEFLAEISLQK</sequence>
<reference evidence="1 2" key="1">
    <citation type="journal article" date="2016" name="Nat. Commun.">
        <title>Thousands of microbial genomes shed light on interconnected biogeochemical processes in an aquifer system.</title>
        <authorList>
            <person name="Anantharaman K."/>
            <person name="Brown C.T."/>
            <person name="Hug L.A."/>
            <person name="Sharon I."/>
            <person name="Castelle C.J."/>
            <person name="Probst A.J."/>
            <person name="Thomas B.C."/>
            <person name="Singh A."/>
            <person name="Wilkins M.J."/>
            <person name="Karaoz U."/>
            <person name="Brodie E.L."/>
            <person name="Williams K.H."/>
            <person name="Hubbard S.S."/>
            <person name="Banfield J.F."/>
        </authorList>
    </citation>
    <scope>NUCLEOTIDE SEQUENCE [LARGE SCALE GENOMIC DNA]</scope>
</reference>
<evidence type="ECO:0000313" key="1">
    <source>
        <dbReference type="EMBL" id="OGM15246.1"/>
    </source>
</evidence>
<proteinExistence type="predicted"/>
<dbReference type="STRING" id="1802485.A2V97_01265"/>
<organism evidence="1 2">
    <name type="scientific">Candidatus Woesebacteria bacterium RBG_16_42_24</name>
    <dbReference type="NCBI Taxonomy" id="1802485"/>
    <lineage>
        <taxon>Bacteria</taxon>
        <taxon>Candidatus Woeseibacteriota</taxon>
    </lineage>
</organism>
<dbReference type="AlphaFoldDB" id="A0A1F7XJQ2"/>
<comment type="caution">
    <text evidence="1">The sequence shown here is derived from an EMBL/GenBank/DDBJ whole genome shotgun (WGS) entry which is preliminary data.</text>
</comment>
<evidence type="ECO:0000313" key="2">
    <source>
        <dbReference type="Proteomes" id="UP000177382"/>
    </source>
</evidence>
<protein>
    <recommendedName>
        <fullName evidence="3">Nucleotidyl transferase AbiEii/AbiGii toxin family protein</fullName>
    </recommendedName>
</protein>
<evidence type="ECO:0008006" key="3">
    <source>
        <dbReference type="Google" id="ProtNLM"/>
    </source>
</evidence>
<name>A0A1F7XJQ2_9BACT</name>